<gene>
    <name evidence="3" type="ORF">Vretifemale_13424</name>
    <name evidence="4" type="ORF">Vretimale_9668</name>
</gene>
<organism evidence="4 5">
    <name type="scientific">Volvox reticuliferus</name>
    <dbReference type="NCBI Taxonomy" id="1737510"/>
    <lineage>
        <taxon>Eukaryota</taxon>
        <taxon>Viridiplantae</taxon>
        <taxon>Chlorophyta</taxon>
        <taxon>core chlorophytes</taxon>
        <taxon>Chlorophyceae</taxon>
        <taxon>CS clade</taxon>
        <taxon>Chlamydomonadales</taxon>
        <taxon>Volvocaceae</taxon>
        <taxon>Volvox</taxon>
    </lineage>
</organism>
<proteinExistence type="inferred from homology"/>
<dbReference type="EMBL" id="BNCP01000031">
    <property type="protein sequence ID" value="GIL84840.1"/>
    <property type="molecule type" value="Genomic_DNA"/>
</dbReference>
<evidence type="ECO:0000313" key="5">
    <source>
        <dbReference type="Proteomes" id="UP000722791"/>
    </source>
</evidence>
<feature type="compositionally biased region" description="Low complexity" evidence="2">
    <location>
        <begin position="60"/>
        <end position="77"/>
    </location>
</feature>
<dbReference type="InterPro" id="IPR018865">
    <property type="entry name" value="STK19-like"/>
</dbReference>
<dbReference type="Pfam" id="PF10494">
    <property type="entry name" value="Stk19"/>
    <property type="match status" value="1"/>
</dbReference>
<evidence type="ECO:0000313" key="6">
    <source>
        <dbReference type="Proteomes" id="UP000747110"/>
    </source>
</evidence>
<comment type="similarity">
    <text evidence="1">Belongs to the STK19 family.</text>
</comment>
<dbReference type="PANTHER" id="PTHR15243">
    <property type="entry name" value="SERINE/THREONINE-PROTEIN KINASE 19"/>
    <property type="match status" value="1"/>
</dbReference>
<evidence type="ECO:0000256" key="2">
    <source>
        <dbReference type="SAM" id="MobiDB-lite"/>
    </source>
</evidence>
<name>A0A8J4GD75_9CHLO</name>
<dbReference type="OrthoDB" id="10261701at2759"/>
<evidence type="ECO:0000256" key="1">
    <source>
        <dbReference type="ARBA" id="ARBA00093458"/>
    </source>
</evidence>
<feature type="region of interest" description="Disordered" evidence="2">
    <location>
        <begin position="18"/>
        <end position="190"/>
    </location>
</feature>
<feature type="region of interest" description="Disordered" evidence="2">
    <location>
        <begin position="373"/>
        <end position="429"/>
    </location>
</feature>
<feature type="compositionally biased region" description="Low complexity" evidence="2">
    <location>
        <begin position="161"/>
        <end position="173"/>
    </location>
</feature>
<feature type="compositionally biased region" description="Gly residues" evidence="2">
    <location>
        <begin position="146"/>
        <end position="160"/>
    </location>
</feature>
<feature type="compositionally biased region" description="Basic and acidic residues" evidence="2">
    <location>
        <begin position="23"/>
        <end position="35"/>
    </location>
</feature>
<dbReference type="AlphaFoldDB" id="A0A8J4GD75"/>
<accession>A0A8J4GD75</accession>
<feature type="compositionally biased region" description="Low complexity" evidence="2">
    <location>
        <begin position="381"/>
        <end position="405"/>
    </location>
</feature>
<protein>
    <submittedName>
        <fullName evidence="4">Uncharacterized protein</fullName>
    </submittedName>
</protein>
<feature type="compositionally biased region" description="Low complexity" evidence="2">
    <location>
        <begin position="316"/>
        <end position="333"/>
    </location>
</feature>
<evidence type="ECO:0000313" key="3">
    <source>
        <dbReference type="EMBL" id="GIL84840.1"/>
    </source>
</evidence>
<sequence>MSGLAELERAKRRRLQEAYTDLRPMDRSSDHERQAKLRNLMLGAAADSGLQAGGNGSGDSSGSRQQSVRGLAAAAAASITGVESTIRNVTSSGSRSSSRRRWPDASGGAAINVARAPPPPPGLLDGGFLPESDPVQRLSQLPLPIGGSGGGSTAAGGAPGRGSAAAGAASPPSHLSRVHSRPDGHHAGAVGTVLPAAGAQFNAPTSDVDDADIAALPSDVELALISIKSDLQSHSGSVDLPPMALRSQLSCLLADRLTVERQLDEQRRANRVRVFKLPTGADEFGILTTADYRAVVRQAANNAVSDRRGGGPSAAPPSASSCGAYGGPASAASAADSSSRWHEAAEAFLSRVVDRCTDFELSRDHMIYLMQTTPHQPPESLQPTQPPQLRQVQQPQQQKQRLAPLCSGGHQAVQAASPHGRGGAASAASSRPADVSLEAAEEQISLLLHLGCIARHTDGDADAFVLAVPGAGRLVQSVLGGRRELLKWLSKTQHQEAAEERVRKLKLRCSCLPPVYHVRDLEGRGAVKRLETTCGPIIRLPGKKVKHGD</sequence>
<comment type="caution">
    <text evidence="4">The sequence shown here is derived from an EMBL/GenBank/DDBJ whole genome shotgun (WGS) entry which is preliminary data.</text>
</comment>
<feature type="compositionally biased region" description="Low complexity" evidence="2">
    <location>
        <begin position="415"/>
        <end position="429"/>
    </location>
</feature>
<reference evidence="4" key="1">
    <citation type="journal article" date="2021" name="Proc. Natl. Acad. Sci. U.S.A.">
        <title>Three genomes in the algal genus Volvox reveal the fate of a haploid sex-determining region after a transition to homothallism.</title>
        <authorList>
            <person name="Yamamoto K."/>
            <person name="Hamaji T."/>
            <person name="Kawai-Toyooka H."/>
            <person name="Matsuzaki R."/>
            <person name="Takahashi F."/>
            <person name="Nishimura Y."/>
            <person name="Kawachi M."/>
            <person name="Noguchi H."/>
            <person name="Minakuchi Y."/>
            <person name="Umen J.G."/>
            <person name="Toyoda A."/>
            <person name="Nozaki H."/>
        </authorList>
    </citation>
    <scope>NUCLEOTIDE SEQUENCE</scope>
    <source>
        <strain evidence="4">NIES-3785</strain>
        <strain evidence="3">NIES-3786</strain>
    </source>
</reference>
<dbReference type="PANTHER" id="PTHR15243:SF0">
    <property type="entry name" value="SERINE_THREONINE-PROTEIN KINASE 19"/>
    <property type="match status" value="1"/>
</dbReference>
<keyword evidence="6" id="KW-1185">Reference proteome</keyword>
<dbReference type="EMBL" id="BNCQ01000018">
    <property type="protein sequence ID" value="GIM05217.1"/>
    <property type="molecule type" value="Genomic_DNA"/>
</dbReference>
<evidence type="ECO:0000313" key="4">
    <source>
        <dbReference type="EMBL" id="GIM05217.1"/>
    </source>
</evidence>
<feature type="compositionally biased region" description="Polar residues" evidence="2">
    <location>
        <begin position="81"/>
        <end position="90"/>
    </location>
</feature>
<feature type="region of interest" description="Disordered" evidence="2">
    <location>
        <begin position="302"/>
        <end position="333"/>
    </location>
</feature>
<dbReference type="Proteomes" id="UP000722791">
    <property type="component" value="Unassembled WGS sequence"/>
</dbReference>
<dbReference type="Proteomes" id="UP000747110">
    <property type="component" value="Unassembled WGS sequence"/>
</dbReference>